<comment type="caution">
    <text evidence="12">The sequence shown here is derived from an EMBL/GenBank/DDBJ whole genome shotgun (WGS) entry which is preliminary data.</text>
</comment>
<evidence type="ECO:0000313" key="13">
    <source>
        <dbReference type="Proteomes" id="UP001208570"/>
    </source>
</evidence>
<proteinExistence type="inferred from homology"/>
<dbReference type="Proteomes" id="UP001208570">
    <property type="component" value="Unassembled WGS sequence"/>
</dbReference>
<feature type="region of interest" description="Disordered" evidence="8">
    <location>
        <begin position="1"/>
        <end position="54"/>
    </location>
</feature>
<dbReference type="GO" id="GO:0035189">
    <property type="term" value="C:Rb-E2F complex"/>
    <property type="evidence" value="ECO:0007669"/>
    <property type="project" value="TreeGrafter"/>
</dbReference>
<keyword evidence="3" id="KW-0678">Repressor</keyword>
<accession>A0AAD9J9H0</accession>
<dbReference type="InterPro" id="IPR015030">
    <property type="entry name" value="RB_C"/>
</dbReference>
<name>A0AAD9J9H0_9ANNE</name>
<evidence type="ECO:0000256" key="4">
    <source>
        <dbReference type="ARBA" id="ARBA00023015"/>
    </source>
</evidence>
<dbReference type="GO" id="GO:0031175">
    <property type="term" value="P:neuron projection development"/>
    <property type="evidence" value="ECO:0007669"/>
    <property type="project" value="TreeGrafter"/>
</dbReference>
<dbReference type="GO" id="GO:0000785">
    <property type="term" value="C:chromatin"/>
    <property type="evidence" value="ECO:0007669"/>
    <property type="project" value="TreeGrafter"/>
</dbReference>
<dbReference type="GO" id="GO:2000134">
    <property type="term" value="P:negative regulation of G1/S transition of mitotic cell cycle"/>
    <property type="evidence" value="ECO:0007669"/>
    <property type="project" value="TreeGrafter"/>
</dbReference>
<gene>
    <name evidence="12" type="ORF">LSH36_473g02038</name>
</gene>
<evidence type="ECO:0008006" key="14">
    <source>
        <dbReference type="Google" id="ProtNLM"/>
    </source>
</evidence>
<keyword evidence="4" id="KW-0805">Transcription regulation</keyword>
<keyword evidence="7" id="KW-0131">Cell cycle</keyword>
<dbReference type="InterPro" id="IPR002720">
    <property type="entry name" value="RB_A"/>
</dbReference>
<keyword evidence="13" id="KW-1185">Reference proteome</keyword>
<dbReference type="SUPFAM" id="SSF47954">
    <property type="entry name" value="Cyclin-like"/>
    <property type="match status" value="2"/>
</dbReference>
<dbReference type="PANTHER" id="PTHR13742:SF36">
    <property type="entry name" value="RETINOBLASTOMA-ASSOCIATED PROTEIN"/>
    <property type="match status" value="1"/>
</dbReference>
<evidence type="ECO:0000259" key="10">
    <source>
        <dbReference type="SMART" id="SM01368"/>
    </source>
</evidence>
<dbReference type="GO" id="GO:0006357">
    <property type="term" value="P:regulation of transcription by RNA polymerase II"/>
    <property type="evidence" value="ECO:0007669"/>
    <property type="project" value="InterPro"/>
</dbReference>
<feature type="compositionally biased region" description="Basic and acidic residues" evidence="8">
    <location>
        <begin position="1"/>
        <end position="14"/>
    </location>
</feature>
<feature type="domain" description="Retinoblastoma-associated protein C-terminal" evidence="11">
    <location>
        <begin position="770"/>
        <end position="913"/>
    </location>
</feature>
<dbReference type="PANTHER" id="PTHR13742">
    <property type="entry name" value="RETINOBLASTOMA-ASSOCIATED PROTEIN RB -RELATED"/>
    <property type="match status" value="1"/>
</dbReference>
<dbReference type="EMBL" id="JAODUP010000473">
    <property type="protein sequence ID" value="KAK2148968.1"/>
    <property type="molecule type" value="Genomic_DNA"/>
</dbReference>
<comment type="subcellular location">
    <subcellularLocation>
        <location evidence="1">Nucleus</location>
    </subcellularLocation>
</comment>
<keyword evidence="6" id="KW-0539">Nucleus</keyword>
<feature type="domain" description="Retinoblastoma-associated protein A-box" evidence="10">
    <location>
        <begin position="392"/>
        <end position="601"/>
    </location>
</feature>
<dbReference type="InterPro" id="IPR002719">
    <property type="entry name" value="RB_B"/>
</dbReference>
<dbReference type="SMART" id="SM01369">
    <property type="entry name" value="Rb_C"/>
    <property type="match status" value="1"/>
</dbReference>
<feature type="domain" description="Retinoblastoma-associated protein N-terminal" evidence="9">
    <location>
        <begin position="123"/>
        <end position="262"/>
    </location>
</feature>
<evidence type="ECO:0000259" key="9">
    <source>
        <dbReference type="SMART" id="SM01367"/>
    </source>
</evidence>
<dbReference type="InterPro" id="IPR024599">
    <property type="entry name" value="RB_N"/>
</dbReference>
<dbReference type="SMART" id="SM01368">
    <property type="entry name" value="RB_A"/>
    <property type="match status" value="1"/>
</dbReference>
<evidence type="ECO:0000256" key="6">
    <source>
        <dbReference type="ARBA" id="ARBA00023242"/>
    </source>
</evidence>
<evidence type="ECO:0000256" key="3">
    <source>
        <dbReference type="ARBA" id="ARBA00022491"/>
    </source>
</evidence>
<organism evidence="12 13">
    <name type="scientific">Paralvinella palmiformis</name>
    <dbReference type="NCBI Taxonomy" id="53620"/>
    <lineage>
        <taxon>Eukaryota</taxon>
        <taxon>Metazoa</taxon>
        <taxon>Spiralia</taxon>
        <taxon>Lophotrochozoa</taxon>
        <taxon>Annelida</taxon>
        <taxon>Polychaeta</taxon>
        <taxon>Sedentaria</taxon>
        <taxon>Canalipalpata</taxon>
        <taxon>Terebellida</taxon>
        <taxon>Terebelliformia</taxon>
        <taxon>Alvinellidae</taxon>
        <taxon>Paralvinella</taxon>
    </lineage>
</organism>
<evidence type="ECO:0000256" key="5">
    <source>
        <dbReference type="ARBA" id="ARBA00023163"/>
    </source>
</evidence>
<protein>
    <recommendedName>
        <fullName evidence="14">Retinoblastoma-associated protein</fullName>
    </recommendedName>
</protein>
<evidence type="ECO:0000256" key="8">
    <source>
        <dbReference type="SAM" id="MobiDB-lite"/>
    </source>
</evidence>
<dbReference type="Pfam" id="PF08934">
    <property type="entry name" value="Rb_C"/>
    <property type="match status" value="1"/>
</dbReference>
<dbReference type="Pfam" id="PF01857">
    <property type="entry name" value="RB_B"/>
    <property type="match status" value="1"/>
</dbReference>
<evidence type="ECO:0000256" key="7">
    <source>
        <dbReference type="ARBA" id="ARBA00023306"/>
    </source>
</evidence>
<reference evidence="12" key="1">
    <citation type="journal article" date="2023" name="Mol. Biol. Evol.">
        <title>Third-Generation Sequencing Reveals the Adaptive Role of the Epigenome in Three Deep-Sea Polychaetes.</title>
        <authorList>
            <person name="Perez M."/>
            <person name="Aroh O."/>
            <person name="Sun Y."/>
            <person name="Lan Y."/>
            <person name="Juniper S.K."/>
            <person name="Young C.R."/>
            <person name="Angers B."/>
            <person name="Qian P.Y."/>
        </authorList>
    </citation>
    <scope>NUCLEOTIDE SEQUENCE</scope>
    <source>
        <strain evidence="12">P08H-3</strain>
    </source>
</reference>
<dbReference type="InterPro" id="IPR036915">
    <property type="entry name" value="Cyclin-like_sf"/>
</dbReference>
<feature type="compositionally biased region" description="Basic and acidic residues" evidence="8">
    <location>
        <begin position="45"/>
        <end position="54"/>
    </location>
</feature>
<keyword evidence="5" id="KW-0804">Transcription</keyword>
<dbReference type="Gene3D" id="1.10.472.10">
    <property type="entry name" value="Cyclin-like"/>
    <property type="match status" value="2"/>
</dbReference>
<dbReference type="InterPro" id="IPR028309">
    <property type="entry name" value="RB_fam"/>
</dbReference>
<evidence type="ECO:0000256" key="2">
    <source>
        <dbReference type="ARBA" id="ARBA00009475"/>
    </source>
</evidence>
<dbReference type="Pfam" id="PF11934">
    <property type="entry name" value="DUF3452"/>
    <property type="match status" value="1"/>
</dbReference>
<sequence length="937" mass="106559">MTDDKDMSRKPKANDEDENESGVDKRNQNKLIENNDPKGSISQEYRPDSEHARSLEVSDSIIHNGAKDEHLMTVCDELHLPEAIIRSADSLCAVFMRSRIDELKVPNKFDAFVHVTMRVPCALSEPKLSPGVIDAPCVTLSDILKAAGYSIIQFFKLFQTLKSNVQLSDAVRHHLCHVEKKYLITCPLFQKFEKIFDDIFQKDDNPSPVNSQFGEHDQKEFCERKEFTWTLFVYVKSQITESSELVFNFHLLLCCLNYVLRMTPRFQLRPPFDDLRVANDDVNNDLSMLRRLSQFYQADFNDIQLVQADCLDAVLESLPHTNGTIDCEAMKTAYKVQHQALGDIDELKFLEYEPYLGLNQREPNNNSNEAVAECQENNSEKSDQLSNQAILTPVRAALTSVGHLQSLLSGISDQGSETLQRYFQQCAINPQPYIKDILNEMKLVFTQGYKLTMGKKPGSIAELRFNMAVKLYYHVMEYLLRQEETRLSEVHFSNLLLNKVSHKCLLACAMEVVMAAYSSNSLKIATPQSPSAFEGASGCTMFPWILKVFDLNGFDFFIVLENFIHAESHLTKDIMKHLQAVEQRLLESTAWKSGSPLFEALTYCEITNEDCGMSDLQNAENDDSSTQHVSVRGPQCVSANSPRFQRSHGLKRFLNKVCRLAYKRLQVLCGHLKISRDIQVKIWMCVEYCIVRHPYLMKNRHLDHLLMSSIYAVCRVTDQEIMFKLIVAAYKEMPHASQQTYKRVLISGEDYDSIIGFYNKVFTQVLKNYVLQFSKNKLANTLSPSCRMTNSSFQASPLYSLPGCKNFYVSPLKSLSFRSPAPGHMTPRTRQLVSLGDSFGSEEKFKEINNWMKLTGTHSTATGGIVKSSKRLAFDQIDESMTSADNVEPMLVVKRSRTNTAKPSPHGSSHQTMYVVMCMERSKLVYDELAKGDTESA</sequence>
<comment type="similarity">
    <text evidence="2">Belongs to the retinoblastoma protein (RB) family.</text>
</comment>
<dbReference type="Pfam" id="PF01858">
    <property type="entry name" value="RB_A"/>
    <property type="match status" value="1"/>
</dbReference>
<dbReference type="GO" id="GO:0048667">
    <property type="term" value="P:cell morphogenesis involved in neuron differentiation"/>
    <property type="evidence" value="ECO:0007669"/>
    <property type="project" value="TreeGrafter"/>
</dbReference>
<dbReference type="AlphaFoldDB" id="A0AAD9J9H0"/>
<evidence type="ECO:0000256" key="1">
    <source>
        <dbReference type="ARBA" id="ARBA00004123"/>
    </source>
</evidence>
<dbReference type="Gene3D" id="1.10.472.140">
    <property type="match status" value="1"/>
</dbReference>
<dbReference type="SMART" id="SM01367">
    <property type="entry name" value="DUF3452"/>
    <property type="match status" value="1"/>
</dbReference>
<evidence type="ECO:0000313" key="12">
    <source>
        <dbReference type="EMBL" id="KAK2148968.1"/>
    </source>
</evidence>
<dbReference type="GO" id="GO:0000977">
    <property type="term" value="F:RNA polymerase II transcription regulatory region sequence-specific DNA binding"/>
    <property type="evidence" value="ECO:0007669"/>
    <property type="project" value="TreeGrafter"/>
</dbReference>
<evidence type="ECO:0000259" key="11">
    <source>
        <dbReference type="SMART" id="SM01369"/>
    </source>
</evidence>